<organism evidence="1 2">
    <name type="scientific">Heterorhabditis bacteriophora</name>
    <name type="common">Entomopathogenic nematode worm</name>
    <dbReference type="NCBI Taxonomy" id="37862"/>
    <lineage>
        <taxon>Eukaryota</taxon>
        <taxon>Metazoa</taxon>
        <taxon>Ecdysozoa</taxon>
        <taxon>Nematoda</taxon>
        <taxon>Chromadorea</taxon>
        <taxon>Rhabditida</taxon>
        <taxon>Rhabditina</taxon>
        <taxon>Rhabditomorpha</taxon>
        <taxon>Strongyloidea</taxon>
        <taxon>Heterorhabditidae</taxon>
        <taxon>Heterorhabditis</taxon>
    </lineage>
</organism>
<sequence length="171" mass="19514">MLYCNMIPFWSAGNVLTKSKTKLSTFEEVNRLKKIKSGDVLVNSLGILAFISAGAEGKSIDWDPLANWLYEQQLDDGTYDNALKFFIKLSKKLSKDIGSLAEGQNNSNIRTFSPYAYSHEIPLHYTLTIRQQSLPSQFTSFLTVFTRISLFVMRLVLANQTTVMNHLIWHR</sequence>
<dbReference type="Proteomes" id="UP000095283">
    <property type="component" value="Unplaced"/>
</dbReference>
<evidence type="ECO:0000313" key="2">
    <source>
        <dbReference type="WBParaSite" id="Hba_00335"/>
    </source>
</evidence>
<name>A0A1I7W6U6_HETBA</name>
<proteinExistence type="predicted"/>
<keyword evidence="1" id="KW-1185">Reference proteome</keyword>
<evidence type="ECO:0000313" key="1">
    <source>
        <dbReference type="Proteomes" id="UP000095283"/>
    </source>
</evidence>
<reference evidence="2" key="1">
    <citation type="submission" date="2016-11" db="UniProtKB">
        <authorList>
            <consortium name="WormBaseParasite"/>
        </authorList>
    </citation>
    <scope>IDENTIFICATION</scope>
</reference>
<accession>A0A1I7W6U6</accession>
<dbReference type="WBParaSite" id="Hba_00335">
    <property type="protein sequence ID" value="Hba_00335"/>
    <property type="gene ID" value="Hba_00335"/>
</dbReference>
<protein>
    <submittedName>
        <fullName evidence="2">Tetratricopeptide repeat protein</fullName>
    </submittedName>
</protein>
<dbReference type="AlphaFoldDB" id="A0A1I7W6U6"/>